<dbReference type="InterPro" id="IPR000182">
    <property type="entry name" value="GNAT_dom"/>
</dbReference>
<gene>
    <name evidence="2" type="ORF">DH2020_014680</name>
</gene>
<protein>
    <recommendedName>
        <fullName evidence="1">N-acetyltransferase domain-containing protein</fullName>
    </recommendedName>
</protein>
<proteinExistence type="predicted"/>
<evidence type="ECO:0000313" key="3">
    <source>
        <dbReference type="Proteomes" id="UP001318860"/>
    </source>
</evidence>
<feature type="domain" description="N-acetyltransferase" evidence="1">
    <location>
        <begin position="63"/>
        <end position="215"/>
    </location>
</feature>
<dbReference type="SUPFAM" id="SSF55729">
    <property type="entry name" value="Acyl-CoA N-acyltransferases (Nat)"/>
    <property type="match status" value="1"/>
</dbReference>
<evidence type="ECO:0000313" key="2">
    <source>
        <dbReference type="EMBL" id="KAK6152045.1"/>
    </source>
</evidence>
<keyword evidence="3" id="KW-1185">Reference proteome</keyword>
<dbReference type="Pfam" id="PF00583">
    <property type="entry name" value="Acetyltransf_1"/>
    <property type="match status" value="1"/>
</dbReference>
<dbReference type="Gene3D" id="3.40.630.30">
    <property type="match status" value="1"/>
</dbReference>
<dbReference type="Proteomes" id="UP001318860">
    <property type="component" value="Unassembled WGS sequence"/>
</dbReference>
<evidence type="ECO:0000259" key="1">
    <source>
        <dbReference type="PROSITE" id="PS51186"/>
    </source>
</evidence>
<dbReference type="EMBL" id="JABTTQ020000007">
    <property type="protein sequence ID" value="KAK6152045.1"/>
    <property type="molecule type" value="Genomic_DNA"/>
</dbReference>
<accession>A0ABR0WXU0</accession>
<dbReference type="PROSITE" id="PS51186">
    <property type="entry name" value="GNAT"/>
    <property type="match status" value="1"/>
</dbReference>
<comment type="caution">
    <text evidence="2">The sequence shown here is derived from an EMBL/GenBank/DDBJ whole genome shotgun (WGS) entry which is preliminary data.</text>
</comment>
<sequence length="215" mass="25023">MELWKTRVNFKSTLTTKEKDFSGELQKLSIPENDKFISPSNFKFDRLQQTDQVHFVAREALDEEYWICGKLQKKIRGTGKEGRYKRETEHIEERRWDVGFEHSIFVAWRDFSRERVKHPLFCLIDGKSSSSYGYIANLCVAKSARRQGIASSMLQFAVVSAKAQGAEKVFVHVYRNSKPAQRLYQKMGFKVVDAPNSQFFVDQTYLLCLENLQTS</sequence>
<reference evidence="2 3" key="1">
    <citation type="journal article" date="2021" name="Comput. Struct. Biotechnol. J.">
        <title>De novo genome assembly of the potent medicinal plant Rehmannia glutinosa using nanopore technology.</title>
        <authorList>
            <person name="Ma L."/>
            <person name="Dong C."/>
            <person name="Song C."/>
            <person name="Wang X."/>
            <person name="Zheng X."/>
            <person name="Niu Y."/>
            <person name="Chen S."/>
            <person name="Feng W."/>
        </authorList>
    </citation>
    <scope>NUCLEOTIDE SEQUENCE [LARGE SCALE GENOMIC DNA]</scope>
    <source>
        <strain evidence="2">DH-2019</strain>
    </source>
</reference>
<dbReference type="PANTHER" id="PTHR47426:SF3">
    <property type="entry name" value="GCN5-RELATED N-ACETYLTRANSFERASE 6, CHLOROPLASTIC"/>
    <property type="match status" value="1"/>
</dbReference>
<dbReference type="CDD" id="cd04301">
    <property type="entry name" value="NAT_SF"/>
    <property type="match status" value="1"/>
</dbReference>
<organism evidence="2 3">
    <name type="scientific">Rehmannia glutinosa</name>
    <name type="common">Chinese foxglove</name>
    <dbReference type="NCBI Taxonomy" id="99300"/>
    <lineage>
        <taxon>Eukaryota</taxon>
        <taxon>Viridiplantae</taxon>
        <taxon>Streptophyta</taxon>
        <taxon>Embryophyta</taxon>
        <taxon>Tracheophyta</taxon>
        <taxon>Spermatophyta</taxon>
        <taxon>Magnoliopsida</taxon>
        <taxon>eudicotyledons</taxon>
        <taxon>Gunneridae</taxon>
        <taxon>Pentapetalae</taxon>
        <taxon>asterids</taxon>
        <taxon>lamiids</taxon>
        <taxon>Lamiales</taxon>
        <taxon>Orobanchaceae</taxon>
        <taxon>Rehmannieae</taxon>
        <taxon>Rehmannia</taxon>
    </lineage>
</organism>
<dbReference type="PANTHER" id="PTHR47426">
    <property type="entry name" value="ACYL-COA N-ACYLTRANSFERASES (NAT) SUPERFAMILY PROTEIN"/>
    <property type="match status" value="1"/>
</dbReference>
<dbReference type="InterPro" id="IPR016181">
    <property type="entry name" value="Acyl_CoA_acyltransferase"/>
</dbReference>
<name>A0ABR0WXU0_REHGL</name>